<dbReference type="OrthoDB" id="5507982at2"/>
<gene>
    <name evidence="5" type="primary">recX</name>
    <name evidence="7" type="ORF">SAMN05660686_00736</name>
</gene>
<name>A0A8G2BFH0_9PROT</name>
<dbReference type="InterPro" id="IPR003783">
    <property type="entry name" value="Regulatory_RecX"/>
</dbReference>
<keyword evidence="8" id="KW-1185">Reference proteome</keyword>
<feature type="domain" description="RecX second three-helical" evidence="6">
    <location>
        <begin position="76"/>
        <end position="116"/>
    </location>
</feature>
<evidence type="ECO:0000259" key="6">
    <source>
        <dbReference type="Pfam" id="PF02631"/>
    </source>
</evidence>
<dbReference type="InterPro" id="IPR053924">
    <property type="entry name" value="RecX_HTH_2nd"/>
</dbReference>
<dbReference type="Pfam" id="PF02631">
    <property type="entry name" value="RecX_HTH2"/>
    <property type="match status" value="1"/>
</dbReference>
<dbReference type="GO" id="GO:0006282">
    <property type="term" value="P:regulation of DNA repair"/>
    <property type="evidence" value="ECO:0007669"/>
    <property type="project" value="UniProtKB-UniRule"/>
</dbReference>
<keyword evidence="4 5" id="KW-0963">Cytoplasm</keyword>
<proteinExistence type="inferred from homology"/>
<dbReference type="AlphaFoldDB" id="A0A8G2BFH0"/>
<comment type="similarity">
    <text evidence="2 5">Belongs to the RecX family.</text>
</comment>
<dbReference type="EMBL" id="FNBW01000002">
    <property type="protein sequence ID" value="SDF24859.1"/>
    <property type="molecule type" value="Genomic_DNA"/>
</dbReference>
<evidence type="ECO:0000256" key="1">
    <source>
        <dbReference type="ARBA" id="ARBA00004496"/>
    </source>
</evidence>
<evidence type="ECO:0000256" key="2">
    <source>
        <dbReference type="ARBA" id="ARBA00009695"/>
    </source>
</evidence>
<comment type="function">
    <text evidence="5">Modulates RecA activity.</text>
</comment>
<evidence type="ECO:0000256" key="3">
    <source>
        <dbReference type="ARBA" id="ARBA00018111"/>
    </source>
</evidence>
<dbReference type="PANTHER" id="PTHR33602:SF1">
    <property type="entry name" value="REGULATORY PROTEIN RECX FAMILY PROTEIN"/>
    <property type="match status" value="1"/>
</dbReference>
<comment type="subcellular location">
    <subcellularLocation>
        <location evidence="1 5">Cytoplasm</location>
    </subcellularLocation>
</comment>
<evidence type="ECO:0000313" key="8">
    <source>
        <dbReference type="Proteomes" id="UP000198615"/>
    </source>
</evidence>
<dbReference type="PANTHER" id="PTHR33602">
    <property type="entry name" value="REGULATORY PROTEIN RECX FAMILY PROTEIN"/>
    <property type="match status" value="1"/>
</dbReference>
<dbReference type="Gene3D" id="1.10.10.10">
    <property type="entry name" value="Winged helix-like DNA-binding domain superfamily/Winged helix DNA-binding domain"/>
    <property type="match status" value="1"/>
</dbReference>
<evidence type="ECO:0000256" key="4">
    <source>
        <dbReference type="ARBA" id="ARBA00022490"/>
    </source>
</evidence>
<evidence type="ECO:0000313" key="7">
    <source>
        <dbReference type="EMBL" id="SDF24859.1"/>
    </source>
</evidence>
<protein>
    <recommendedName>
        <fullName evidence="3 5">Regulatory protein RecX</fullName>
    </recommendedName>
</protein>
<dbReference type="InterPro" id="IPR036388">
    <property type="entry name" value="WH-like_DNA-bd_sf"/>
</dbReference>
<accession>A0A8G2BFH0</accession>
<sequence>MRQPPRGKKRGPLTKAYLERAALHYLERYASSVEGLRRVLMRRVDKAAWEERCDPAEATPWVEDVVARYAASGLVDDRSFAEGKAASLRRRGDSARRIALKLREKGVDGELIDTVLEEQDGEDSEAAEIAAACRFARRRRLGPLRAPEEREDRRDRDMAALARAGFSLDIARRVLDLEDADALEEAMRGDTL</sequence>
<organism evidence="7 8">
    <name type="scientific">Thalassobaculum litoreum DSM 18839</name>
    <dbReference type="NCBI Taxonomy" id="1123362"/>
    <lineage>
        <taxon>Bacteria</taxon>
        <taxon>Pseudomonadati</taxon>
        <taxon>Pseudomonadota</taxon>
        <taxon>Alphaproteobacteria</taxon>
        <taxon>Rhodospirillales</taxon>
        <taxon>Thalassobaculaceae</taxon>
        <taxon>Thalassobaculum</taxon>
    </lineage>
</organism>
<comment type="caution">
    <text evidence="7">The sequence shown here is derived from an EMBL/GenBank/DDBJ whole genome shotgun (WGS) entry which is preliminary data.</text>
</comment>
<reference evidence="7 8" key="1">
    <citation type="submission" date="2016-10" db="EMBL/GenBank/DDBJ databases">
        <authorList>
            <person name="Varghese N."/>
            <person name="Submissions S."/>
        </authorList>
    </citation>
    <scope>NUCLEOTIDE SEQUENCE [LARGE SCALE GENOMIC DNA]</scope>
    <source>
        <strain evidence="7 8">DSM 18839</strain>
    </source>
</reference>
<evidence type="ECO:0000256" key="5">
    <source>
        <dbReference type="HAMAP-Rule" id="MF_01114"/>
    </source>
</evidence>
<dbReference type="RefSeq" id="WP_028793937.1">
    <property type="nucleotide sequence ID" value="NZ_FNBW01000002.1"/>
</dbReference>
<dbReference type="HAMAP" id="MF_01114">
    <property type="entry name" value="RecX"/>
    <property type="match status" value="1"/>
</dbReference>
<dbReference type="GO" id="GO:0005737">
    <property type="term" value="C:cytoplasm"/>
    <property type="evidence" value="ECO:0007669"/>
    <property type="project" value="UniProtKB-SubCell"/>
</dbReference>
<dbReference type="Proteomes" id="UP000198615">
    <property type="component" value="Unassembled WGS sequence"/>
</dbReference>